<keyword evidence="7" id="KW-0106">Calcium</keyword>
<evidence type="ECO:0000313" key="12">
    <source>
        <dbReference type="Proteomes" id="UP001056012"/>
    </source>
</evidence>
<dbReference type="Pfam" id="PF07519">
    <property type="entry name" value="Tannase"/>
    <property type="match status" value="1"/>
</dbReference>
<dbReference type="SUPFAM" id="SSF53474">
    <property type="entry name" value="alpha/beta-Hydrolases"/>
    <property type="match status" value="1"/>
</dbReference>
<evidence type="ECO:0000256" key="9">
    <source>
        <dbReference type="ARBA" id="ARBA00034075"/>
    </source>
</evidence>
<keyword evidence="3" id="KW-0624">Polysaccharide degradation</keyword>
<keyword evidence="6 10" id="KW-0378">Hydrolase</keyword>
<proteinExistence type="inferred from homology"/>
<evidence type="ECO:0000256" key="10">
    <source>
        <dbReference type="RuleBase" id="RU361238"/>
    </source>
</evidence>
<dbReference type="PANTHER" id="PTHR33938:SF15">
    <property type="entry name" value="FERULOYL ESTERASE B-RELATED"/>
    <property type="match status" value="1"/>
</dbReference>
<dbReference type="GO" id="GO:0030600">
    <property type="term" value="F:feruloyl esterase activity"/>
    <property type="evidence" value="ECO:0007669"/>
    <property type="project" value="UniProtKB-EC"/>
</dbReference>
<keyword evidence="4" id="KW-0479">Metal-binding</keyword>
<dbReference type="OrthoDB" id="3039123at2759"/>
<dbReference type="PANTHER" id="PTHR33938">
    <property type="entry name" value="FERULOYL ESTERASE B-RELATED"/>
    <property type="match status" value="1"/>
</dbReference>
<dbReference type="GO" id="GO:0046872">
    <property type="term" value="F:metal ion binding"/>
    <property type="evidence" value="ECO:0007669"/>
    <property type="project" value="UniProtKB-KW"/>
</dbReference>
<dbReference type="InterPro" id="IPR029058">
    <property type="entry name" value="AB_hydrolase_fold"/>
</dbReference>
<protein>
    <recommendedName>
        <fullName evidence="10">Carboxylic ester hydrolase</fullName>
        <ecNumber evidence="10">3.1.1.-</ecNumber>
    </recommendedName>
</protein>
<evidence type="ECO:0000256" key="7">
    <source>
        <dbReference type="ARBA" id="ARBA00022837"/>
    </source>
</evidence>
<keyword evidence="5" id="KW-0732">Signal</keyword>
<dbReference type="VEuPathDB" id="FungiDB:yc1106_06552"/>
<dbReference type="GO" id="GO:0045493">
    <property type="term" value="P:xylan catabolic process"/>
    <property type="evidence" value="ECO:0007669"/>
    <property type="project" value="UniProtKB-KW"/>
</dbReference>
<keyword evidence="12" id="KW-1185">Reference proteome</keyword>
<name>A0A9Q8ZFJ7_CURCL</name>
<dbReference type="Gene3D" id="3.40.50.1820">
    <property type="entry name" value="alpha/beta hydrolase"/>
    <property type="match status" value="1"/>
</dbReference>
<keyword evidence="8" id="KW-1015">Disulfide bond</keyword>
<dbReference type="EC" id="3.1.1.-" evidence="10"/>
<comment type="catalytic activity">
    <reaction evidence="9">
        <text>feruloyl-polysaccharide + H2O = ferulate + polysaccharide.</text>
        <dbReference type="EC" id="3.1.1.73"/>
    </reaction>
</comment>
<evidence type="ECO:0000256" key="8">
    <source>
        <dbReference type="ARBA" id="ARBA00023157"/>
    </source>
</evidence>
<evidence type="ECO:0000256" key="4">
    <source>
        <dbReference type="ARBA" id="ARBA00022723"/>
    </source>
</evidence>
<evidence type="ECO:0000256" key="1">
    <source>
        <dbReference type="ARBA" id="ARBA00006249"/>
    </source>
</evidence>
<dbReference type="Proteomes" id="UP001056012">
    <property type="component" value="Chromosome 4"/>
</dbReference>
<reference evidence="11" key="1">
    <citation type="submission" date="2021-12" db="EMBL/GenBank/DDBJ databases">
        <title>Curvularia clavata genome.</title>
        <authorList>
            <person name="Cao Y."/>
        </authorList>
    </citation>
    <scope>NUCLEOTIDE SEQUENCE</scope>
    <source>
        <strain evidence="11">Yc1106</strain>
    </source>
</reference>
<evidence type="ECO:0000313" key="11">
    <source>
        <dbReference type="EMBL" id="USP79278.1"/>
    </source>
</evidence>
<evidence type="ECO:0000256" key="2">
    <source>
        <dbReference type="ARBA" id="ARBA00022487"/>
    </source>
</evidence>
<keyword evidence="3" id="KW-0119">Carbohydrate metabolism</keyword>
<sequence>MRLQQSLKATLLGASPALAYPQTRGTADFSSKCADLASSLEIDGGVVHTAEFVAAGTNFTAPVYDETCAAPGQVVTADMCRVALYVATSERSGFNMEAWLPSNWTGRFLSVGNGGLNGCIGFSDLTYTAGLGFAAVGTNNGHNGTSGLPFLNNPDIIEDFAYRALRNGALVGKQITKEFYGQTQDKAYYLGCSTGGRQGFKLAQDFPDEWDGIVAGAPAISFNNLTSWSGHFYPLTGPRNSSRWVSEAKWVTVHLDILKQCDKIDGSQDGILEDPLLCKYNPSGLACKGGNNTDACLTPDELSTVKAVYSPLLNAKGDLVYPRFNPGAEVIGAYAVFNGQPFPYSQDWFRYVIYNDTTWDPLTLGPQDYDNAARQNPAGIETFKGDLSGAKESGTKILHWHGTADFIISSDNSARYYEHVRSTMGLEPNKLDEFYRFFHVSGTGHCGGGDGAHAVGQSIDEVNGYDPKHNILMAMVDWVEKGNAPKAITGTKFVNDTVALGVDFERTHCKYPKSNFYKGKGDPKLAKNWKCQDVIRG</sequence>
<evidence type="ECO:0000256" key="6">
    <source>
        <dbReference type="ARBA" id="ARBA00022801"/>
    </source>
</evidence>
<dbReference type="InterPro" id="IPR011118">
    <property type="entry name" value="Tannase/feruloyl_esterase"/>
</dbReference>
<dbReference type="AlphaFoldDB" id="A0A9Q8ZFJ7"/>
<organism evidence="11 12">
    <name type="scientific">Curvularia clavata</name>
    <dbReference type="NCBI Taxonomy" id="95742"/>
    <lineage>
        <taxon>Eukaryota</taxon>
        <taxon>Fungi</taxon>
        <taxon>Dikarya</taxon>
        <taxon>Ascomycota</taxon>
        <taxon>Pezizomycotina</taxon>
        <taxon>Dothideomycetes</taxon>
        <taxon>Pleosporomycetidae</taxon>
        <taxon>Pleosporales</taxon>
        <taxon>Pleosporineae</taxon>
        <taxon>Pleosporaceae</taxon>
        <taxon>Curvularia</taxon>
    </lineage>
</organism>
<keyword evidence="3" id="KW-0858">Xylan degradation</keyword>
<keyword evidence="2" id="KW-0719">Serine esterase</keyword>
<dbReference type="EMBL" id="CP089277">
    <property type="protein sequence ID" value="USP79278.1"/>
    <property type="molecule type" value="Genomic_DNA"/>
</dbReference>
<accession>A0A9Q8ZFJ7</accession>
<gene>
    <name evidence="11" type="ORF">yc1106_06552</name>
</gene>
<evidence type="ECO:0000256" key="5">
    <source>
        <dbReference type="ARBA" id="ARBA00022729"/>
    </source>
</evidence>
<comment type="similarity">
    <text evidence="1 10">Belongs to the tannase family.</text>
</comment>
<evidence type="ECO:0000256" key="3">
    <source>
        <dbReference type="ARBA" id="ARBA00022651"/>
    </source>
</evidence>